<feature type="signal peptide" evidence="1">
    <location>
        <begin position="1"/>
        <end position="18"/>
    </location>
</feature>
<evidence type="ECO:0000256" key="1">
    <source>
        <dbReference type="SAM" id="SignalP"/>
    </source>
</evidence>
<reference evidence="3" key="1">
    <citation type="submission" date="2019-06" db="EMBL/GenBank/DDBJ databases">
        <title>Draft genome sequence of the griseofulvin-producing fungus Xylaria cubensis strain G536.</title>
        <authorList>
            <person name="Mead M.E."/>
            <person name="Raja H.A."/>
            <person name="Steenwyk J.L."/>
            <person name="Knowles S.L."/>
            <person name="Oberlies N.H."/>
            <person name="Rokas A."/>
        </authorList>
    </citation>
    <scope>NUCLEOTIDE SEQUENCE [LARGE SCALE GENOMIC DNA]</scope>
    <source>
        <strain evidence="3">G536</strain>
    </source>
</reference>
<dbReference type="InterPro" id="IPR052998">
    <property type="entry name" value="Hetero-Diels-Alderase-like"/>
</dbReference>
<dbReference type="SUPFAM" id="SSF63829">
    <property type="entry name" value="Calcium-dependent phosphotriesterase"/>
    <property type="match status" value="1"/>
</dbReference>
<name>A0A553HK80_9PEZI</name>
<accession>A0A553HK80</accession>
<keyword evidence="1" id="KW-0732">Signal</keyword>
<dbReference type="PANTHER" id="PTHR42060:SF1">
    <property type="entry name" value="NHL REPEAT-CONTAINING PROTEIN"/>
    <property type="match status" value="1"/>
</dbReference>
<dbReference type="Gene3D" id="2.120.10.30">
    <property type="entry name" value="TolB, C-terminal domain"/>
    <property type="match status" value="1"/>
</dbReference>
<gene>
    <name evidence="2" type="ORF">FHL15_010734</name>
</gene>
<evidence type="ECO:0000313" key="3">
    <source>
        <dbReference type="Proteomes" id="UP000319160"/>
    </source>
</evidence>
<dbReference type="InterPro" id="IPR011042">
    <property type="entry name" value="6-blade_b-propeller_TolB-like"/>
</dbReference>
<dbReference type="PANTHER" id="PTHR42060">
    <property type="entry name" value="NHL REPEAT-CONTAINING PROTEIN-RELATED"/>
    <property type="match status" value="1"/>
</dbReference>
<protein>
    <submittedName>
        <fullName evidence="2">Uncharacterized protein</fullName>
    </submittedName>
</protein>
<dbReference type="STRING" id="2512241.A0A553HK80"/>
<organism evidence="2 3">
    <name type="scientific">Xylaria flabelliformis</name>
    <dbReference type="NCBI Taxonomy" id="2512241"/>
    <lineage>
        <taxon>Eukaryota</taxon>
        <taxon>Fungi</taxon>
        <taxon>Dikarya</taxon>
        <taxon>Ascomycota</taxon>
        <taxon>Pezizomycotina</taxon>
        <taxon>Sordariomycetes</taxon>
        <taxon>Xylariomycetidae</taxon>
        <taxon>Xylariales</taxon>
        <taxon>Xylariaceae</taxon>
        <taxon>Xylaria</taxon>
    </lineage>
</organism>
<proteinExistence type="predicted"/>
<keyword evidence="3" id="KW-1185">Reference proteome</keyword>
<feature type="chain" id="PRO_5021707821" evidence="1">
    <location>
        <begin position="19"/>
        <end position="343"/>
    </location>
</feature>
<dbReference type="EMBL" id="VFLP01000090">
    <property type="protein sequence ID" value="TRX88358.1"/>
    <property type="molecule type" value="Genomic_DNA"/>
</dbReference>
<comment type="caution">
    <text evidence="2">The sequence shown here is derived from an EMBL/GenBank/DDBJ whole genome shotgun (WGS) entry which is preliminary data.</text>
</comment>
<sequence>MHFSALTLLAFACGNVVATPTPRSATLPLPARTIFQLNNNTDPNSWFENIALRRNGDLLVTMLQPYASVYSIHQPLSGSPRSSIISIANATGLTGIVETSPDVFTVLAGNYSALATPVPQTMAVWEIDLRGLKPTTRLVTKMPEAGLLNGAAAIPTSSSPAILVTDNGINRVWRVDVKTGKYETAAEVPEMKSVPNATLPLGVNGLKIRNGYMYFSNSNLASIYRLAIDKNGIAVQGAKAELVAKYDTDNIDDFAIDEKGNFWAATNFNNTVAVAKPGSTGFVVAGKSTELTVAGDTALAFGGRTATDKNIVYVTTGGALARPVNGTITEPAKVVAIDRTGFA</sequence>
<dbReference type="AlphaFoldDB" id="A0A553HK80"/>
<dbReference type="Proteomes" id="UP000319160">
    <property type="component" value="Unassembled WGS sequence"/>
</dbReference>
<dbReference type="OrthoDB" id="5233393at2759"/>
<evidence type="ECO:0000313" key="2">
    <source>
        <dbReference type="EMBL" id="TRX88358.1"/>
    </source>
</evidence>